<dbReference type="PANTHER" id="PTHR44757">
    <property type="entry name" value="DIGUANYLATE CYCLASE DGCP"/>
    <property type="match status" value="1"/>
</dbReference>
<gene>
    <name evidence="5" type="ORF">QWY13_15895</name>
</gene>
<feature type="domain" description="EAL" evidence="3">
    <location>
        <begin position="443"/>
        <end position="697"/>
    </location>
</feature>
<dbReference type="SMART" id="SM00091">
    <property type="entry name" value="PAS"/>
    <property type="match status" value="2"/>
</dbReference>
<dbReference type="InterPro" id="IPR013655">
    <property type="entry name" value="PAS_fold_3"/>
</dbReference>
<dbReference type="PANTHER" id="PTHR44757:SF2">
    <property type="entry name" value="BIOFILM ARCHITECTURE MAINTENANCE PROTEIN MBAA"/>
    <property type="match status" value="1"/>
</dbReference>
<dbReference type="InterPro" id="IPR052155">
    <property type="entry name" value="Biofilm_reg_signaling"/>
</dbReference>
<feature type="domain" description="GGDEF" evidence="4">
    <location>
        <begin position="302"/>
        <end position="434"/>
    </location>
</feature>
<dbReference type="Proteomes" id="UP001172142">
    <property type="component" value="Unassembled WGS sequence"/>
</dbReference>
<proteinExistence type="predicted"/>
<dbReference type="NCBIfam" id="TIGR00254">
    <property type="entry name" value="GGDEF"/>
    <property type="match status" value="1"/>
</dbReference>
<dbReference type="NCBIfam" id="TIGR00229">
    <property type="entry name" value="sensory_box"/>
    <property type="match status" value="2"/>
</dbReference>
<dbReference type="Pfam" id="PF00990">
    <property type="entry name" value="GGDEF"/>
    <property type="match status" value="1"/>
</dbReference>
<name>A0ABT8NGX3_9BACL</name>
<evidence type="ECO:0000259" key="2">
    <source>
        <dbReference type="PROSITE" id="PS50113"/>
    </source>
</evidence>
<dbReference type="Gene3D" id="3.20.20.450">
    <property type="entry name" value="EAL domain"/>
    <property type="match status" value="1"/>
</dbReference>
<feature type="domain" description="PAS" evidence="1">
    <location>
        <begin position="41"/>
        <end position="92"/>
    </location>
</feature>
<dbReference type="InterPro" id="IPR035965">
    <property type="entry name" value="PAS-like_dom_sf"/>
</dbReference>
<dbReference type="InterPro" id="IPR029787">
    <property type="entry name" value="Nucleotide_cyclase"/>
</dbReference>
<dbReference type="PROSITE" id="PS50112">
    <property type="entry name" value="PAS"/>
    <property type="match status" value="2"/>
</dbReference>
<dbReference type="SMART" id="SM00267">
    <property type="entry name" value="GGDEF"/>
    <property type="match status" value="1"/>
</dbReference>
<dbReference type="PROSITE" id="PS50887">
    <property type="entry name" value="GGDEF"/>
    <property type="match status" value="1"/>
</dbReference>
<comment type="caution">
    <text evidence="5">The sequence shown here is derived from an EMBL/GenBank/DDBJ whole genome shotgun (WGS) entry which is preliminary data.</text>
</comment>
<evidence type="ECO:0000313" key="6">
    <source>
        <dbReference type="Proteomes" id="UP001172142"/>
    </source>
</evidence>
<dbReference type="InterPro" id="IPR001633">
    <property type="entry name" value="EAL_dom"/>
</dbReference>
<dbReference type="CDD" id="cd01948">
    <property type="entry name" value="EAL"/>
    <property type="match status" value="1"/>
</dbReference>
<dbReference type="Gene3D" id="3.30.450.20">
    <property type="entry name" value="PAS domain"/>
    <property type="match status" value="2"/>
</dbReference>
<dbReference type="CDD" id="cd00130">
    <property type="entry name" value="PAS"/>
    <property type="match status" value="2"/>
</dbReference>
<dbReference type="RefSeq" id="WP_301857301.1">
    <property type="nucleotide sequence ID" value="NZ_JAUJWU010000005.1"/>
</dbReference>
<dbReference type="Pfam" id="PF08448">
    <property type="entry name" value="PAS_4"/>
    <property type="match status" value="1"/>
</dbReference>
<dbReference type="PROSITE" id="PS50883">
    <property type="entry name" value="EAL"/>
    <property type="match status" value="1"/>
</dbReference>
<dbReference type="SMART" id="SM00086">
    <property type="entry name" value="PAC"/>
    <property type="match status" value="2"/>
</dbReference>
<feature type="domain" description="PAC" evidence="2">
    <location>
        <begin position="96"/>
        <end position="146"/>
    </location>
</feature>
<protein>
    <submittedName>
        <fullName evidence="5">EAL domain-containing protein</fullName>
    </submittedName>
</protein>
<dbReference type="InterPro" id="IPR043128">
    <property type="entry name" value="Rev_trsase/Diguanyl_cyclase"/>
</dbReference>
<accession>A0ABT8NGX3</accession>
<dbReference type="InterPro" id="IPR000160">
    <property type="entry name" value="GGDEF_dom"/>
</dbReference>
<evidence type="ECO:0000259" key="1">
    <source>
        <dbReference type="PROSITE" id="PS50112"/>
    </source>
</evidence>
<dbReference type="InterPro" id="IPR000014">
    <property type="entry name" value="PAS"/>
</dbReference>
<dbReference type="EMBL" id="JAUJWU010000005">
    <property type="protein sequence ID" value="MDN7246964.1"/>
    <property type="molecule type" value="Genomic_DNA"/>
</dbReference>
<dbReference type="Gene3D" id="3.30.70.270">
    <property type="match status" value="1"/>
</dbReference>
<dbReference type="SUPFAM" id="SSF55073">
    <property type="entry name" value="Nucleotide cyclase"/>
    <property type="match status" value="1"/>
</dbReference>
<dbReference type="InterPro" id="IPR000700">
    <property type="entry name" value="PAS-assoc_C"/>
</dbReference>
<dbReference type="SUPFAM" id="SSF141868">
    <property type="entry name" value="EAL domain-like"/>
    <property type="match status" value="1"/>
</dbReference>
<dbReference type="SUPFAM" id="SSF55785">
    <property type="entry name" value="PYP-like sensor domain (PAS domain)"/>
    <property type="match status" value="2"/>
</dbReference>
<evidence type="ECO:0000259" key="3">
    <source>
        <dbReference type="PROSITE" id="PS50883"/>
    </source>
</evidence>
<dbReference type="InterPro" id="IPR001610">
    <property type="entry name" value="PAC"/>
</dbReference>
<dbReference type="InterPro" id="IPR013656">
    <property type="entry name" value="PAS_4"/>
</dbReference>
<dbReference type="Pfam" id="PF08447">
    <property type="entry name" value="PAS_3"/>
    <property type="match status" value="1"/>
</dbReference>
<dbReference type="InterPro" id="IPR035919">
    <property type="entry name" value="EAL_sf"/>
</dbReference>
<dbReference type="Pfam" id="PF00563">
    <property type="entry name" value="EAL"/>
    <property type="match status" value="1"/>
</dbReference>
<dbReference type="CDD" id="cd01949">
    <property type="entry name" value="GGDEF"/>
    <property type="match status" value="1"/>
</dbReference>
<evidence type="ECO:0000313" key="5">
    <source>
        <dbReference type="EMBL" id="MDN7246964.1"/>
    </source>
</evidence>
<feature type="domain" description="PAS" evidence="1">
    <location>
        <begin position="147"/>
        <end position="217"/>
    </location>
</feature>
<keyword evidence="6" id="KW-1185">Reference proteome</keyword>
<sequence length="698" mass="79290">MDNIENNIRNSIISGDNPDFLLEMFSSLVEEAAVCMYVLRDGVYSYINKRFSDFSGYTKEEILNNPQALAMLIHPEDLAIVMEIIHNRLENKDAKSRYRVRIVKKDGSLAYTEIHSTKSIINNVAVMAGTVIDVTEEVMVNQLLKENNERFHSLFYTNPDAIFTFDLFGKFVDVNPSCETLTGYTAEELLEMSFTPLLLPEHLPKTMDYFEQALQGFTNCYEISIYHKDRTALHLEVTNFPKKQDGEIVGAYGIAKNITEKLLYKKQMEDLAFYDSLTKLPNRRLFEDRLQQVVEMAKISDCKPAVLFLDLDRFKFINDSLGHSLGDEFLILVAQRIVENLRKGDTVARIAGDEFAVLLPTTEPQEAAGIAKRLIASMREPFNVSGHSVTISGSIGIAFIDNQHETAFDLIKKADTAMYYTKKQGSNNFTIYSKELDFKTIFKVAVEKDLKSAIENNEFELFYQPIVNLKTEQLNGMEALLRWTHPTLGVIPPDNFIPISEESGQIISIGKWVLETACRQNKEWQNAGHPPFKVCVNISTIQLKRPDFVDAVKAILHKTELAPQWLELEVTESILMENTEVVKDSLRQLKKLGISMSIDDFGTGYTSLSYLRQFAFDRVKIDRSFIEDIESDLNGKAITSSIIALAHKLNIGVIAEGIENEGQLGYLRDELCDEGQGYYFSRPMPAEKHIFPYGSKNY</sequence>
<reference evidence="5 6" key="1">
    <citation type="submission" date="2023-07" db="EMBL/GenBank/DDBJ databases">
        <title>Novel species in genus Planococcus.</title>
        <authorList>
            <person name="Ning S."/>
        </authorList>
    </citation>
    <scope>NUCLEOTIDE SEQUENCE [LARGE SCALE GENOMIC DNA]</scope>
    <source>
        <strain evidence="5 6">N017</strain>
    </source>
</reference>
<dbReference type="SMART" id="SM00052">
    <property type="entry name" value="EAL"/>
    <property type="match status" value="1"/>
</dbReference>
<dbReference type="PROSITE" id="PS50113">
    <property type="entry name" value="PAC"/>
    <property type="match status" value="1"/>
</dbReference>
<organism evidence="5 6">
    <name type="scientific">Planococcus shenhongbingii</name>
    <dbReference type="NCBI Taxonomy" id="3058398"/>
    <lineage>
        <taxon>Bacteria</taxon>
        <taxon>Bacillati</taxon>
        <taxon>Bacillota</taxon>
        <taxon>Bacilli</taxon>
        <taxon>Bacillales</taxon>
        <taxon>Caryophanaceae</taxon>
        <taxon>Planococcus</taxon>
    </lineage>
</organism>
<evidence type="ECO:0000259" key="4">
    <source>
        <dbReference type="PROSITE" id="PS50887"/>
    </source>
</evidence>